<dbReference type="GO" id="GO:0043709">
    <property type="term" value="P:cell adhesion involved in single-species biofilm formation"/>
    <property type="evidence" value="ECO:0007669"/>
    <property type="project" value="TreeGrafter"/>
</dbReference>
<name>A0A7U0NBC4_SERPR</name>
<dbReference type="Gene3D" id="2.60.40.1090">
    <property type="entry name" value="Fimbrial-type adhesion domain"/>
    <property type="match status" value="1"/>
</dbReference>
<dbReference type="EMBL" id="CP068391">
    <property type="protein sequence ID" value="QQX56016.1"/>
    <property type="molecule type" value="Genomic_DNA"/>
</dbReference>
<evidence type="ECO:0000259" key="1">
    <source>
        <dbReference type="Pfam" id="PF00419"/>
    </source>
</evidence>
<dbReference type="Proteomes" id="UP000596176">
    <property type="component" value="Chromosome"/>
</dbReference>
<dbReference type="PANTHER" id="PTHR33420">
    <property type="entry name" value="FIMBRIAL SUBUNIT ELFA-RELATED"/>
    <property type="match status" value="1"/>
</dbReference>
<dbReference type="InterPro" id="IPR000259">
    <property type="entry name" value="Adhesion_dom_fimbrial"/>
</dbReference>
<reference evidence="2 3" key="1">
    <citation type="submission" date="2021-01" db="EMBL/GenBank/DDBJ databases">
        <title>Chromosome sequence of Serratia proteamaculans strain 94 rif-r, isolated from spoiled beef.</title>
        <authorList>
            <person name="Zaytseva Y.V."/>
            <person name="Iablokov S.N."/>
            <person name="Klyukina A."/>
        </authorList>
    </citation>
    <scope>NUCLEOTIDE SEQUENCE [LARGE SCALE GENOMIC DNA]</scope>
    <source>
        <strain evidence="2 3">94 rif-r</strain>
    </source>
</reference>
<evidence type="ECO:0000313" key="3">
    <source>
        <dbReference type="Proteomes" id="UP000596176"/>
    </source>
</evidence>
<dbReference type="GO" id="GO:0009289">
    <property type="term" value="C:pilus"/>
    <property type="evidence" value="ECO:0007669"/>
    <property type="project" value="InterPro"/>
</dbReference>
<dbReference type="InterPro" id="IPR050263">
    <property type="entry name" value="Bact_Fimbrial_Adh_Pro"/>
</dbReference>
<proteinExistence type="predicted"/>
<dbReference type="SUPFAM" id="SSF49401">
    <property type="entry name" value="Bacterial adhesins"/>
    <property type="match status" value="1"/>
</dbReference>
<dbReference type="InterPro" id="IPR036937">
    <property type="entry name" value="Adhesion_dom_fimbrial_sf"/>
</dbReference>
<dbReference type="PANTHER" id="PTHR33420:SF26">
    <property type="entry name" value="FIMBRIAL SUBUNIT"/>
    <property type="match status" value="1"/>
</dbReference>
<sequence>MSTAMSAQAAPDNWGVEGAHGELHISGALAAGACRLDMTSLFQQVEMGVIPTATLLRPGDQGEPVAVQLQLRDCLPVGGRQRDDRIGSLTWDSIQPVVSVSFAARMDDDNPDLVQARGASGLGLRLLDSQKRDVRLGSRGAPQLLTPYNDQLTYYVVPERTRAALAPGAFRASVDFRLNYD</sequence>
<dbReference type="AlphaFoldDB" id="A0A7U0NBC4"/>
<gene>
    <name evidence="2" type="ORF">JKX24_19185</name>
</gene>
<organism evidence="2 3">
    <name type="scientific">Serratia proteamaculans</name>
    <dbReference type="NCBI Taxonomy" id="28151"/>
    <lineage>
        <taxon>Bacteria</taxon>
        <taxon>Pseudomonadati</taxon>
        <taxon>Pseudomonadota</taxon>
        <taxon>Gammaproteobacteria</taxon>
        <taxon>Enterobacterales</taxon>
        <taxon>Yersiniaceae</taxon>
        <taxon>Serratia</taxon>
    </lineage>
</organism>
<evidence type="ECO:0000313" key="2">
    <source>
        <dbReference type="EMBL" id="QQX56016.1"/>
    </source>
</evidence>
<dbReference type="InterPro" id="IPR008966">
    <property type="entry name" value="Adhesion_dom_sf"/>
</dbReference>
<feature type="domain" description="Fimbrial-type adhesion" evidence="1">
    <location>
        <begin position="24"/>
        <end position="181"/>
    </location>
</feature>
<accession>A0A7U0NBC4</accession>
<dbReference type="Pfam" id="PF00419">
    <property type="entry name" value="Fimbrial"/>
    <property type="match status" value="1"/>
</dbReference>
<protein>
    <submittedName>
        <fullName evidence="2">Type 1 fimbrial protein</fullName>
    </submittedName>
</protein>